<dbReference type="GO" id="GO:0018498">
    <property type="term" value="F:2,3-dihydroxy-2,3-dihydro-phenylpropionate dehydrogenase activity"/>
    <property type="evidence" value="ECO:0007669"/>
    <property type="project" value="UniProtKB-EC"/>
</dbReference>
<evidence type="ECO:0000313" key="6">
    <source>
        <dbReference type="Proteomes" id="UP001246473"/>
    </source>
</evidence>
<reference evidence="5" key="1">
    <citation type="submission" date="2022-08" db="EMBL/GenBank/DDBJ databases">
        <authorList>
            <person name="Kim S.-J."/>
        </authorList>
    </citation>
    <scope>NUCLEOTIDE SEQUENCE</scope>
    <source>
        <strain evidence="5">KJ</strain>
    </source>
</reference>
<keyword evidence="4" id="KW-0520">NAD</keyword>
<dbReference type="AlphaFoldDB" id="A0AAP5QII6"/>
<organism evidence="5 6">
    <name type="scientific">Paraburkholderia fungorum</name>
    <dbReference type="NCBI Taxonomy" id="134537"/>
    <lineage>
        <taxon>Bacteria</taxon>
        <taxon>Pseudomonadati</taxon>
        <taxon>Pseudomonadota</taxon>
        <taxon>Betaproteobacteria</taxon>
        <taxon>Burkholderiales</taxon>
        <taxon>Burkholderiaceae</taxon>
        <taxon>Paraburkholderia</taxon>
    </lineage>
</organism>
<name>A0AAP5QII6_9BURK</name>
<evidence type="ECO:0000256" key="3">
    <source>
        <dbReference type="ARBA" id="ARBA00023002"/>
    </source>
</evidence>
<comment type="similarity">
    <text evidence="1">Belongs to the short-chain dehydrogenases/reductases (SDR) family.</text>
</comment>
<dbReference type="InterPro" id="IPR002347">
    <property type="entry name" value="SDR_fam"/>
</dbReference>
<dbReference type="PANTHER" id="PTHR43943:SF17">
    <property type="entry name" value="3-PHENYLPROPIONATE-DIHYDRODIOL_CINNAMIC ACID-DIHYDRODIOL DEHYDROGENASE"/>
    <property type="match status" value="1"/>
</dbReference>
<dbReference type="Gene3D" id="3.40.50.720">
    <property type="entry name" value="NAD(P)-binding Rossmann-like Domain"/>
    <property type="match status" value="1"/>
</dbReference>
<dbReference type="SUPFAM" id="SSF51735">
    <property type="entry name" value="NAD(P)-binding Rossmann-fold domains"/>
    <property type="match status" value="1"/>
</dbReference>
<dbReference type="EMBL" id="JANSLM010000028">
    <property type="protein sequence ID" value="MDT8843729.1"/>
    <property type="molecule type" value="Genomic_DNA"/>
</dbReference>
<comment type="caution">
    <text evidence="5">The sequence shown here is derived from an EMBL/GenBank/DDBJ whole genome shotgun (WGS) entry which is preliminary data.</text>
</comment>
<gene>
    <name evidence="5" type="primary">hcaB</name>
    <name evidence="5" type="ORF">ParKJ_40745</name>
</gene>
<dbReference type="RefSeq" id="WP_278498001.1">
    <property type="nucleotide sequence ID" value="NZ_JANSLM010000028.1"/>
</dbReference>
<dbReference type="EC" id="1.3.1.87" evidence="5"/>
<dbReference type="Pfam" id="PF00106">
    <property type="entry name" value="adh_short"/>
    <property type="match status" value="1"/>
</dbReference>
<evidence type="ECO:0000256" key="2">
    <source>
        <dbReference type="ARBA" id="ARBA00022797"/>
    </source>
</evidence>
<keyword evidence="3 5" id="KW-0560">Oxidoreductase</keyword>
<dbReference type="FunFam" id="3.40.50.720:FF:000084">
    <property type="entry name" value="Short-chain dehydrogenase reductase"/>
    <property type="match status" value="1"/>
</dbReference>
<accession>A0AAP5QII6</accession>
<keyword evidence="2" id="KW-0058">Aromatic hydrocarbons catabolism</keyword>
<dbReference type="PANTHER" id="PTHR43943">
    <property type="entry name" value="DEHYDROGENASE/REDUCTASE (SDR FAMILY) MEMBER 4"/>
    <property type="match status" value="1"/>
</dbReference>
<proteinExistence type="inferred from homology"/>
<dbReference type="InterPro" id="IPR036291">
    <property type="entry name" value="NAD(P)-bd_dom_sf"/>
</dbReference>
<dbReference type="NCBIfam" id="NF004849">
    <property type="entry name" value="PRK06200.1"/>
    <property type="match status" value="1"/>
</dbReference>
<evidence type="ECO:0000256" key="1">
    <source>
        <dbReference type="ARBA" id="ARBA00006484"/>
    </source>
</evidence>
<evidence type="ECO:0000313" key="5">
    <source>
        <dbReference type="EMBL" id="MDT8843729.1"/>
    </source>
</evidence>
<dbReference type="InterPro" id="IPR020904">
    <property type="entry name" value="Sc_DH/Rdtase_CS"/>
</dbReference>
<dbReference type="Proteomes" id="UP001246473">
    <property type="component" value="Unassembled WGS sequence"/>
</dbReference>
<protein>
    <submittedName>
        <fullName evidence="5">3-(Cis-5,6-dihydroxycyclohexa-1, 3-dien-1-yl)propanoate dehydrogenase</fullName>
        <ecNumber evidence="5">1.3.1.87</ecNumber>
    </submittedName>
</protein>
<evidence type="ECO:0000256" key="4">
    <source>
        <dbReference type="ARBA" id="ARBA00023027"/>
    </source>
</evidence>
<dbReference type="PRINTS" id="PR00081">
    <property type="entry name" value="GDHRDH"/>
</dbReference>
<sequence>MKLPENQVVIVTGAGSGLGHALTERFLAEGAAVVCMEINPEKAKRLKEDFGKSVSIVVGDVTKYEDNRHAVEEAVSRFGHLDTFVANAGVFDFFRPVTDTPPDALSQAFDQIFAINVKGGLLGAKAAVTELKKTGGSIIYTVSNAGFYSGGGGAIYTSTKHALVGLVRQLAYEFAPYVRVNGVAPGGMKTELSGVAALGSDKQKLSDVEELESMLCQITPLNIAPIPADYTGPYVLLSSKVDAGPITGVVINTDGGLGVRGIANVRGGEALR</sequence>
<dbReference type="PROSITE" id="PS00061">
    <property type="entry name" value="ADH_SHORT"/>
    <property type="match status" value="1"/>
</dbReference>